<dbReference type="AlphaFoldDB" id="A0A7W5B025"/>
<dbReference type="NCBIfam" id="NF033537">
    <property type="entry name" value="lasso_biosyn_B2"/>
    <property type="match status" value="1"/>
</dbReference>
<keyword evidence="3" id="KW-1185">Reference proteome</keyword>
<sequence length="137" mass="16360">MKRIILQIYKYCITAIYLVSFDINLKRLGFNDVFTIYKKKYADMNIKKVPFEDLYQQSSEYLKIIDRVCAVYPFEAKCMHRSFLAYRILRKKFSIPVSIVIGVKKFPFYSHAWVMLGDKNINESEEFTKQFKVILRG</sequence>
<dbReference type="InterPro" id="IPR053521">
    <property type="entry name" value="McjB-like"/>
</dbReference>
<reference evidence="2 3" key="1">
    <citation type="submission" date="2020-08" db="EMBL/GenBank/DDBJ databases">
        <title>Genomic Encyclopedia of Type Strains, Phase III (KMG-III): the genomes of soil and plant-associated and newly described type strains.</title>
        <authorList>
            <person name="Whitman W."/>
        </authorList>
    </citation>
    <scope>NUCLEOTIDE SEQUENCE [LARGE SCALE GENOMIC DNA]</scope>
    <source>
        <strain evidence="2 3">CECT 5862</strain>
    </source>
</reference>
<comment type="caution">
    <text evidence="2">The sequence shown here is derived from an EMBL/GenBank/DDBJ whole genome shotgun (WGS) entry which is preliminary data.</text>
</comment>
<dbReference type="InterPro" id="IPR032708">
    <property type="entry name" value="McjB_C"/>
</dbReference>
<gene>
    <name evidence="2" type="ORF">FHS18_004043</name>
</gene>
<organism evidence="2 3">
    <name type="scientific">Paenibacillus phyllosphaerae</name>
    <dbReference type="NCBI Taxonomy" id="274593"/>
    <lineage>
        <taxon>Bacteria</taxon>
        <taxon>Bacillati</taxon>
        <taxon>Bacillota</taxon>
        <taxon>Bacilli</taxon>
        <taxon>Bacillales</taxon>
        <taxon>Paenibacillaceae</taxon>
        <taxon>Paenibacillus</taxon>
    </lineage>
</organism>
<name>A0A7W5B025_9BACL</name>
<evidence type="ECO:0000313" key="2">
    <source>
        <dbReference type="EMBL" id="MBB3111975.1"/>
    </source>
</evidence>
<protein>
    <recommendedName>
        <fullName evidence="1">Microcin J25-processing protein McjB C-terminal domain-containing protein</fullName>
    </recommendedName>
</protein>
<dbReference type="EMBL" id="JACHXK010000009">
    <property type="protein sequence ID" value="MBB3111975.1"/>
    <property type="molecule type" value="Genomic_DNA"/>
</dbReference>
<feature type="domain" description="Microcin J25-processing protein McjB C-terminal" evidence="1">
    <location>
        <begin position="59"/>
        <end position="135"/>
    </location>
</feature>
<accession>A0A7W5B025</accession>
<dbReference type="Pfam" id="PF13471">
    <property type="entry name" value="Transglut_core3"/>
    <property type="match status" value="1"/>
</dbReference>
<evidence type="ECO:0000313" key="3">
    <source>
        <dbReference type="Proteomes" id="UP000570361"/>
    </source>
</evidence>
<proteinExistence type="predicted"/>
<evidence type="ECO:0000259" key="1">
    <source>
        <dbReference type="Pfam" id="PF13471"/>
    </source>
</evidence>
<dbReference type="Proteomes" id="UP000570361">
    <property type="component" value="Unassembled WGS sequence"/>
</dbReference>
<dbReference type="RefSeq" id="WP_183601816.1">
    <property type="nucleotide sequence ID" value="NZ_JACHXK010000009.1"/>
</dbReference>